<dbReference type="SMART" id="SM00086">
    <property type="entry name" value="PAC"/>
    <property type="match status" value="1"/>
</dbReference>
<evidence type="ECO:0000256" key="3">
    <source>
        <dbReference type="ARBA" id="ARBA00022553"/>
    </source>
</evidence>
<evidence type="ECO:0000256" key="4">
    <source>
        <dbReference type="ARBA" id="ARBA00022679"/>
    </source>
</evidence>
<dbReference type="Proteomes" id="UP001056855">
    <property type="component" value="Chromosome"/>
</dbReference>
<dbReference type="InterPro" id="IPR000700">
    <property type="entry name" value="PAS-assoc_C"/>
</dbReference>
<dbReference type="SUPFAM" id="SSF47384">
    <property type="entry name" value="Homodimeric domain of signal transducing histidine kinase"/>
    <property type="match status" value="1"/>
</dbReference>
<comment type="catalytic activity">
    <reaction evidence="1">
        <text>ATP + protein L-histidine = ADP + protein N-phospho-L-histidine.</text>
        <dbReference type="EC" id="2.7.13.3"/>
    </reaction>
</comment>
<dbReference type="SMART" id="SM00091">
    <property type="entry name" value="PAS"/>
    <property type="match status" value="1"/>
</dbReference>
<evidence type="ECO:0000259" key="9">
    <source>
        <dbReference type="PROSITE" id="PS50113"/>
    </source>
</evidence>
<dbReference type="GO" id="GO:0006355">
    <property type="term" value="P:regulation of DNA-templated transcription"/>
    <property type="evidence" value="ECO:0007669"/>
    <property type="project" value="InterPro"/>
</dbReference>
<dbReference type="SMART" id="SM00388">
    <property type="entry name" value="HisKA"/>
    <property type="match status" value="1"/>
</dbReference>
<reference evidence="10" key="1">
    <citation type="submission" date="2022-06" db="EMBL/GenBank/DDBJ databases">
        <title>Diverse halophilic archaea isolated from saline environments.</title>
        <authorList>
            <person name="Cui H.-L."/>
        </authorList>
    </citation>
    <scope>NUCLEOTIDE SEQUENCE</scope>
    <source>
        <strain evidence="10">WLHS1</strain>
    </source>
</reference>
<feature type="domain" description="Histidine kinase" evidence="7">
    <location>
        <begin position="264"/>
        <end position="454"/>
    </location>
</feature>
<proteinExistence type="predicted"/>
<dbReference type="InterPro" id="IPR003594">
    <property type="entry name" value="HATPase_dom"/>
</dbReference>
<feature type="domain" description="PAC" evidence="9">
    <location>
        <begin position="206"/>
        <end position="257"/>
    </location>
</feature>
<dbReference type="SUPFAM" id="SSF55874">
    <property type="entry name" value="ATPase domain of HSP90 chaperone/DNA topoisomerase II/histidine kinase"/>
    <property type="match status" value="1"/>
</dbReference>
<dbReference type="PRINTS" id="PR00344">
    <property type="entry name" value="BCTRLSENSOR"/>
</dbReference>
<dbReference type="InterPro" id="IPR036890">
    <property type="entry name" value="HATPase_C_sf"/>
</dbReference>
<dbReference type="InterPro" id="IPR013767">
    <property type="entry name" value="PAS_fold"/>
</dbReference>
<dbReference type="Pfam" id="PF00989">
    <property type="entry name" value="PAS"/>
    <property type="match status" value="1"/>
</dbReference>
<sequence>MSDDESAITPRTRVLIPVDHDQNRQLLVDWLTPKYDIVVPDVVETVDVSFDLCIVDERAFRRLEDWCTSRKEAVRPTFLPYLLITDRSPTPSALDRHCIDAVVTVPVRKAKLREQIDDLLAKRRESVALTEQKRQSHERFQTLFHTAPDPAFVFRADGLVREVNRAFCAKTGLEPTQVVGERLQDLDAFSDDVLERLRPVDEAGDEEREVAYRTVDGRRRIAEVNTSRIDTADELEEIIGTFRDVTEQRRQKRELERLDEFASILAHELRNPLGIAQMYLSIARESHQPEDFEQIDDSLERMSEMIDELLSLAREGETLDVTERVSLEAVVDDAWSQVAAPKATLRTESLSGTAEADVDRLERVFENLFRNAIEHATDDVTVRVGVLENERSGVFVEDDGPGIEPGDRETIFDRGFTTGGNGTGLGLPIVKQIVEAHGWEIDSVDSETGARFEIDGLRLS</sequence>
<accession>A0A9E7N8Z3</accession>
<dbReference type="PANTHER" id="PTHR43711:SF1">
    <property type="entry name" value="HISTIDINE KINASE 1"/>
    <property type="match status" value="1"/>
</dbReference>
<keyword evidence="5 10" id="KW-0418">Kinase</keyword>
<dbReference type="PROSITE" id="PS50113">
    <property type="entry name" value="PAC"/>
    <property type="match status" value="1"/>
</dbReference>
<dbReference type="Gene3D" id="3.30.565.10">
    <property type="entry name" value="Histidine kinase-like ATPase, C-terminal domain"/>
    <property type="match status" value="1"/>
</dbReference>
<dbReference type="InterPro" id="IPR005467">
    <property type="entry name" value="His_kinase_dom"/>
</dbReference>
<dbReference type="GeneID" id="73288674"/>
<dbReference type="AlphaFoldDB" id="A0A9E7N8Z3"/>
<keyword evidence="3" id="KW-0597">Phosphoprotein</keyword>
<dbReference type="CDD" id="cd00130">
    <property type="entry name" value="PAS"/>
    <property type="match status" value="1"/>
</dbReference>
<dbReference type="Pfam" id="PF02518">
    <property type="entry name" value="HATPase_c"/>
    <property type="match status" value="1"/>
</dbReference>
<dbReference type="EC" id="2.7.13.3" evidence="2"/>
<feature type="domain" description="PAS" evidence="8">
    <location>
        <begin position="136"/>
        <end position="218"/>
    </location>
</feature>
<dbReference type="InterPro" id="IPR036097">
    <property type="entry name" value="HisK_dim/P_sf"/>
</dbReference>
<dbReference type="GO" id="GO:0000155">
    <property type="term" value="F:phosphorelay sensor kinase activity"/>
    <property type="evidence" value="ECO:0007669"/>
    <property type="project" value="InterPro"/>
</dbReference>
<keyword evidence="6" id="KW-0902">Two-component regulatory system</keyword>
<organism evidence="10 11">
    <name type="scientific">Natronosalvus rutilus</name>
    <dbReference type="NCBI Taxonomy" id="2953753"/>
    <lineage>
        <taxon>Archaea</taxon>
        <taxon>Methanobacteriati</taxon>
        <taxon>Methanobacteriota</taxon>
        <taxon>Stenosarchaea group</taxon>
        <taxon>Halobacteria</taxon>
        <taxon>Halobacteriales</taxon>
        <taxon>Natrialbaceae</taxon>
        <taxon>Natronosalvus</taxon>
    </lineage>
</organism>
<evidence type="ECO:0000259" key="8">
    <source>
        <dbReference type="PROSITE" id="PS50112"/>
    </source>
</evidence>
<dbReference type="Pfam" id="PF00512">
    <property type="entry name" value="HisKA"/>
    <property type="match status" value="1"/>
</dbReference>
<name>A0A9E7N8Z3_9EURY</name>
<dbReference type="InterPro" id="IPR001610">
    <property type="entry name" value="PAC"/>
</dbReference>
<dbReference type="NCBIfam" id="TIGR00229">
    <property type="entry name" value="sensory_box"/>
    <property type="match status" value="1"/>
</dbReference>
<evidence type="ECO:0000256" key="5">
    <source>
        <dbReference type="ARBA" id="ARBA00022777"/>
    </source>
</evidence>
<dbReference type="RefSeq" id="WP_254158496.1">
    <property type="nucleotide sequence ID" value="NZ_CP100355.1"/>
</dbReference>
<gene>
    <name evidence="10" type="ORF">NGM29_01470</name>
</gene>
<evidence type="ECO:0000313" key="10">
    <source>
        <dbReference type="EMBL" id="UTF53984.1"/>
    </source>
</evidence>
<protein>
    <recommendedName>
        <fullName evidence="2">histidine kinase</fullName>
        <ecNumber evidence="2">2.7.13.3</ecNumber>
    </recommendedName>
</protein>
<dbReference type="PANTHER" id="PTHR43711">
    <property type="entry name" value="TWO-COMPONENT HISTIDINE KINASE"/>
    <property type="match status" value="1"/>
</dbReference>
<dbReference type="EMBL" id="CP100355">
    <property type="protein sequence ID" value="UTF53984.1"/>
    <property type="molecule type" value="Genomic_DNA"/>
</dbReference>
<evidence type="ECO:0000256" key="2">
    <source>
        <dbReference type="ARBA" id="ARBA00012438"/>
    </source>
</evidence>
<keyword evidence="4" id="KW-0808">Transferase</keyword>
<dbReference type="InterPro" id="IPR050736">
    <property type="entry name" value="Sensor_HK_Regulatory"/>
</dbReference>
<dbReference type="KEGG" id="sawl:NGM29_01470"/>
<dbReference type="InterPro" id="IPR004358">
    <property type="entry name" value="Sig_transdc_His_kin-like_C"/>
</dbReference>
<evidence type="ECO:0000256" key="6">
    <source>
        <dbReference type="ARBA" id="ARBA00023012"/>
    </source>
</evidence>
<dbReference type="Gene3D" id="3.30.450.20">
    <property type="entry name" value="PAS domain"/>
    <property type="match status" value="1"/>
</dbReference>
<dbReference type="PROSITE" id="PS50112">
    <property type="entry name" value="PAS"/>
    <property type="match status" value="1"/>
</dbReference>
<dbReference type="InterPro" id="IPR003661">
    <property type="entry name" value="HisK_dim/P_dom"/>
</dbReference>
<dbReference type="PROSITE" id="PS50109">
    <property type="entry name" value="HIS_KIN"/>
    <property type="match status" value="1"/>
</dbReference>
<dbReference type="SMART" id="SM00387">
    <property type="entry name" value="HATPase_c"/>
    <property type="match status" value="1"/>
</dbReference>
<evidence type="ECO:0000256" key="1">
    <source>
        <dbReference type="ARBA" id="ARBA00000085"/>
    </source>
</evidence>
<dbReference type="SUPFAM" id="SSF55785">
    <property type="entry name" value="PYP-like sensor domain (PAS domain)"/>
    <property type="match status" value="1"/>
</dbReference>
<evidence type="ECO:0000313" key="11">
    <source>
        <dbReference type="Proteomes" id="UP001056855"/>
    </source>
</evidence>
<dbReference type="Gene3D" id="1.10.287.130">
    <property type="match status" value="1"/>
</dbReference>
<evidence type="ECO:0000259" key="7">
    <source>
        <dbReference type="PROSITE" id="PS50109"/>
    </source>
</evidence>
<keyword evidence="11" id="KW-1185">Reference proteome</keyword>
<dbReference type="CDD" id="cd00082">
    <property type="entry name" value="HisKA"/>
    <property type="match status" value="1"/>
</dbReference>
<dbReference type="InterPro" id="IPR000014">
    <property type="entry name" value="PAS"/>
</dbReference>
<dbReference type="InterPro" id="IPR035965">
    <property type="entry name" value="PAS-like_dom_sf"/>
</dbReference>